<dbReference type="EMBL" id="KV878240">
    <property type="protein sequence ID" value="OJZ87300.1"/>
    <property type="molecule type" value="Genomic_DNA"/>
</dbReference>
<dbReference type="PROSITE" id="PS50157">
    <property type="entry name" value="ZINC_FINGER_C2H2_2"/>
    <property type="match status" value="2"/>
</dbReference>
<dbReference type="PROSITE" id="PS00463">
    <property type="entry name" value="ZN2_CY6_FUNGAL_1"/>
    <property type="match status" value="1"/>
</dbReference>
<dbReference type="SUPFAM" id="SSF57667">
    <property type="entry name" value="beta-beta-alpha zinc fingers"/>
    <property type="match status" value="1"/>
</dbReference>
<keyword evidence="4" id="KW-0238">DNA-binding</keyword>
<dbReference type="CDD" id="cd00067">
    <property type="entry name" value="GAL4"/>
    <property type="match status" value="1"/>
</dbReference>
<evidence type="ECO:0000256" key="4">
    <source>
        <dbReference type="ARBA" id="ARBA00023125"/>
    </source>
</evidence>
<dbReference type="PROSITE" id="PS00028">
    <property type="entry name" value="ZINC_FINGER_C2H2_1"/>
    <property type="match status" value="1"/>
</dbReference>
<feature type="compositionally biased region" description="Basic and acidic residues" evidence="8">
    <location>
        <begin position="1"/>
        <end position="13"/>
    </location>
</feature>
<dbReference type="VEuPathDB" id="FungiDB:ASPFODRAFT_44928"/>
<evidence type="ECO:0000256" key="2">
    <source>
        <dbReference type="ARBA" id="ARBA00022833"/>
    </source>
</evidence>
<dbReference type="InterPro" id="IPR036236">
    <property type="entry name" value="Znf_C2H2_sf"/>
</dbReference>
<dbReference type="SMART" id="SM00066">
    <property type="entry name" value="GAL4"/>
    <property type="match status" value="1"/>
</dbReference>
<dbReference type="Proteomes" id="UP000184063">
    <property type="component" value="Unassembled WGS sequence"/>
</dbReference>
<dbReference type="InterPro" id="IPR001138">
    <property type="entry name" value="Zn2Cys6_DnaBD"/>
</dbReference>
<evidence type="ECO:0000256" key="1">
    <source>
        <dbReference type="ARBA" id="ARBA00022723"/>
    </source>
</evidence>
<evidence type="ECO:0000313" key="12">
    <source>
        <dbReference type="Proteomes" id="UP000184063"/>
    </source>
</evidence>
<dbReference type="GO" id="GO:0003677">
    <property type="term" value="F:DNA binding"/>
    <property type="evidence" value="ECO:0007669"/>
    <property type="project" value="UniProtKB-KW"/>
</dbReference>
<dbReference type="GO" id="GO:0008270">
    <property type="term" value="F:zinc ion binding"/>
    <property type="evidence" value="ECO:0007669"/>
    <property type="project" value="UniProtKB-KW"/>
</dbReference>
<dbReference type="Gene3D" id="3.30.160.60">
    <property type="entry name" value="Classic Zinc Finger"/>
    <property type="match status" value="1"/>
</dbReference>
<feature type="region of interest" description="Disordered" evidence="8">
    <location>
        <begin position="1"/>
        <end position="27"/>
    </location>
</feature>
<feature type="domain" description="C2H2-type" evidence="10">
    <location>
        <begin position="97"/>
        <end position="129"/>
    </location>
</feature>
<evidence type="ECO:0000256" key="6">
    <source>
        <dbReference type="ARBA" id="ARBA00023242"/>
    </source>
</evidence>
<dbReference type="PROSITE" id="PS50048">
    <property type="entry name" value="ZN2_CY6_FUNGAL_2"/>
    <property type="match status" value="1"/>
</dbReference>
<evidence type="ECO:0000259" key="10">
    <source>
        <dbReference type="PROSITE" id="PS50157"/>
    </source>
</evidence>
<keyword evidence="2" id="KW-0862">Zinc</keyword>
<protein>
    <recommendedName>
        <fullName evidence="13">Zn(2)-C6 fungal-type domain-containing protein</fullName>
    </recommendedName>
</protein>
<feature type="compositionally biased region" description="Polar residues" evidence="8">
    <location>
        <begin position="182"/>
        <end position="197"/>
    </location>
</feature>
<evidence type="ECO:0000259" key="9">
    <source>
        <dbReference type="PROSITE" id="PS50048"/>
    </source>
</evidence>
<dbReference type="Pfam" id="PF00172">
    <property type="entry name" value="Zn_clus"/>
    <property type="match status" value="1"/>
</dbReference>
<dbReference type="OrthoDB" id="6365676at2759"/>
<dbReference type="PANTHER" id="PTHR47660">
    <property type="entry name" value="TRANSCRIPTION FACTOR WITH C2H2 AND ZN(2)-CYS(6) DNA BINDING DOMAIN (EUROFUNG)-RELATED-RELATED"/>
    <property type="match status" value="1"/>
</dbReference>
<feature type="compositionally biased region" description="Polar residues" evidence="8">
    <location>
        <begin position="18"/>
        <end position="27"/>
    </location>
</feature>
<accession>A0A1M3TKK6</accession>
<feature type="domain" description="C2H2-type" evidence="10">
    <location>
        <begin position="69"/>
        <end position="96"/>
    </location>
</feature>
<proteinExistence type="predicted"/>
<sequence>MVPDSARVDDSRSKLSHKQPSNAPTPHGSSHFCLVYAATTNSVLLICSSLVGYTTMQASTDNRAMDGVWNCQFCSAVFHRLDHHKRHIATHSSQKPFRCGFCGSHYKRGDVLRRHWKSCSARIHAGQAIPGPRIGGKERHACDVCARLKKSCDGGQPCLECATRRKECTYLRLQESGGAPRNQHTPSPTFNQSQPEPINSIPDSALPTWDLGLQPYYPDHPTRLKARALRDGVQTEG</sequence>
<evidence type="ECO:0000256" key="5">
    <source>
        <dbReference type="ARBA" id="ARBA00023163"/>
    </source>
</evidence>
<evidence type="ECO:0008006" key="13">
    <source>
        <dbReference type="Google" id="ProtNLM"/>
    </source>
</evidence>
<keyword evidence="7" id="KW-0863">Zinc-finger</keyword>
<dbReference type="AlphaFoldDB" id="A0A1M3TKK6"/>
<keyword evidence="3" id="KW-0805">Transcription regulation</keyword>
<organism evidence="11 12">
    <name type="scientific">Aspergillus luchuensis (strain CBS 106.47)</name>
    <dbReference type="NCBI Taxonomy" id="1137211"/>
    <lineage>
        <taxon>Eukaryota</taxon>
        <taxon>Fungi</taxon>
        <taxon>Dikarya</taxon>
        <taxon>Ascomycota</taxon>
        <taxon>Pezizomycotina</taxon>
        <taxon>Eurotiomycetes</taxon>
        <taxon>Eurotiomycetidae</taxon>
        <taxon>Eurotiales</taxon>
        <taxon>Aspergillaceae</taxon>
        <taxon>Aspergillus</taxon>
        <taxon>Aspergillus subgen. Circumdati</taxon>
    </lineage>
</organism>
<keyword evidence="1" id="KW-0479">Metal-binding</keyword>
<evidence type="ECO:0000256" key="3">
    <source>
        <dbReference type="ARBA" id="ARBA00023015"/>
    </source>
</evidence>
<keyword evidence="5" id="KW-0804">Transcription</keyword>
<gene>
    <name evidence="11" type="ORF">ASPFODRAFT_44928</name>
</gene>
<dbReference type="GO" id="GO:0009893">
    <property type="term" value="P:positive regulation of metabolic process"/>
    <property type="evidence" value="ECO:0007669"/>
    <property type="project" value="UniProtKB-ARBA"/>
</dbReference>
<evidence type="ECO:0000256" key="7">
    <source>
        <dbReference type="PROSITE-ProRule" id="PRU00042"/>
    </source>
</evidence>
<reference evidence="12" key="1">
    <citation type="journal article" date="2017" name="Genome Biol.">
        <title>Comparative genomics reveals high biological diversity and specific adaptations in the industrially and medically important fungal genus Aspergillus.</title>
        <authorList>
            <person name="de Vries R.P."/>
            <person name="Riley R."/>
            <person name="Wiebenga A."/>
            <person name="Aguilar-Osorio G."/>
            <person name="Amillis S."/>
            <person name="Uchima C.A."/>
            <person name="Anderluh G."/>
            <person name="Asadollahi M."/>
            <person name="Askin M."/>
            <person name="Barry K."/>
            <person name="Battaglia E."/>
            <person name="Bayram O."/>
            <person name="Benocci T."/>
            <person name="Braus-Stromeyer S.A."/>
            <person name="Caldana C."/>
            <person name="Canovas D."/>
            <person name="Cerqueira G.C."/>
            <person name="Chen F."/>
            <person name="Chen W."/>
            <person name="Choi C."/>
            <person name="Clum A."/>
            <person name="Dos Santos R.A."/>
            <person name="Damasio A.R."/>
            <person name="Diallinas G."/>
            <person name="Emri T."/>
            <person name="Fekete E."/>
            <person name="Flipphi M."/>
            <person name="Freyberg S."/>
            <person name="Gallo A."/>
            <person name="Gournas C."/>
            <person name="Habgood R."/>
            <person name="Hainaut M."/>
            <person name="Harispe M.L."/>
            <person name="Henrissat B."/>
            <person name="Hilden K.S."/>
            <person name="Hope R."/>
            <person name="Hossain A."/>
            <person name="Karabika E."/>
            <person name="Karaffa L."/>
            <person name="Karanyi Z."/>
            <person name="Krasevec N."/>
            <person name="Kuo A."/>
            <person name="Kusch H."/>
            <person name="LaButti K."/>
            <person name="Lagendijk E.L."/>
            <person name="Lapidus A."/>
            <person name="Levasseur A."/>
            <person name="Lindquist E."/>
            <person name="Lipzen A."/>
            <person name="Logrieco A.F."/>
            <person name="MacCabe A."/>
            <person name="Maekelae M.R."/>
            <person name="Malavazi I."/>
            <person name="Melin P."/>
            <person name="Meyer V."/>
            <person name="Mielnichuk N."/>
            <person name="Miskei M."/>
            <person name="Molnar A.P."/>
            <person name="Mule G."/>
            <person name="Ngan C.Y."/>
            <person name="Orejas M."/>
            <person name="Orosz E."/>
            <person name="Ouedraogo J.P."/>
            <person name="Overkamp K.M."/>
            <person name="Park H.-S."/>
            <person name="Perrone G."/>
            <person name="Piumi F."/>
            <person name="Punt P.J."/>
            <person name="Ram A.F."/>
            <person name="Ramon A."/>
            <person name="Rauscher S."/>
            <person name="Record E."/>
            <person name="Riano-Pachon D.M."/>
            <person name="Robert V."/>
            <person name="Roehrig J."/>
            <person name="Ruller R."/>
            <person name="Salamov A."/>
            <person name="Salih N.S."/>
            <person name="Samson R.A."/>
            <person name="Sandor E."/>
            <person name="Sanguinetti M."/>
            <person name="Schuetze T."/>
            <person name="Sepcic K."/>
            <person name="Shelest E."/>
            <person name="Sherlock G."/>
            <person name="Sophianopoulou V."/>
            <person name="Squina F.M."/>
            <person name="Sun H."/>
            <person name="Susca A."/>
            <person name="Todd R.B."/>
            <person name="Tsang A."/>
            <person name="Unkles S.E."/>
            <person name="van de Wiele N."/>
            <person name="van Rossen-Uffink D."/>
            <person name="Oliveira J.V."/>
            <person name="Vesth T.C."/>
            <person name="Visser J."/>
            <person name="Yu J.-H."/>
            <person name="Zhou M."/>
            <person name="Andersen M.R."/>
            <person name="Archer D.B."/>
            <person name="Baker S.E."/>
            <person name="Benoit I."/>
            <person name="Brakhage A.A."/>
            <person name="Braus G.H."/>
            <person name="Fischer R."/>
            <person name="Frisvad J.C."/>
            <person name="Goldman G.H."/>
            <person name="Houbraken J."/>
            <person name="Oakley B."/>
            <person name="Pocsi I."/>
            <person name="Scazzocchio C."/>
            <person name="Seiboth B."/>
            <person name="vanKuyk P.A."/>
            <person name="Wortman J."/>
            <person name="Dyer P.S."/>
            <person name="Grigoriev I.V."/>
        </authorList>
    </citation>
    <scope>NUCLEOTIDE SEQUENCE [LARGE SCALE GENOMIC DNA]</scope>
    <source>
        <strain evidence="12">CBS 106.47</strain>
    </source>
</reference>
<dbReference type="InterPro" id="IPR013087">
    <property type="entry name" value="Znf_C2H2_type"/>
</dbReference>
<evidence type="ECO:0000313" key="11">
    <source>
        <dbReference type="EMBL" id="OJZ87300.1"/>
    </source>
</evidence>
<feature type="domain" description="Zn(2)-C6 fungal-type" evidence="9">
    <location>
        <begin position="141"/>
        <end position="170"/>
    </location>
</feature>
<dbReference type="SMART" id="SM00355">
    <property type="entry name" value="ZnF_C2H2"/>
    <property type="match status" value="2"/>
</dbReference>
<dbReference type="SUPFAM" id="SSF57701">
    <property type="entry name" value="Zn2/Cys6 DNA-binding domain"/>
    <property type="match status" value="1"/>
</dbReference>
<dbReference type="InterPro" id="IPR036864">
    <property type="entry name" value="Zn2-C6_fun-type_DNA-bd_sf"/>
</dbReference>
<dbReference type="Gene3D" id="4.10.240.10">
    <property type="entry name" value="Zn(2)-C6 fungal-type DNA-binding domain"/>
    <property type="match status" value="1"/>
</dbReference>
<feature type="region of interest" description="Disordered" evidence="8">
    <location>
        <begin position="176"/>
        <end position="204"/>
    </location>
</feature>
<evidence type="ECO:0000256" key="8">
    <source>
        <dbReference type="SAM" id="MobiDB-lite"/>
    </source>
</evidence>
<keyword evidence="6" id="KW-0539">Nucleus</keyword>
<dbReference type="GO" id="GO:0000981">
    <property type="term" value="F:DNA-binding transcription factor activity, RNA polymerase II-specific"/>
    <property type="evidence" value="ECO:0007669"/>
    <property type="project" value="InterPro"/>
</dbReference>
<name>A0A1M3TKK6_ASPLC</name>